<evidence type="ECO:0000313" key="2">
    <source>
        <dbReference type="Proteomes" id="UP000478052"/>
    </source>
</evidence>
<proteinExistence type="predicted"/>
<dbReference type="Proteomes" id="UP000478052">
    <property type="component" value="Unassembled WGS sequence"/>
</dbReference>
<evidence type="ECO:0000313" key="1">
    <source>
        <dbReference type="EMBL" id="KAF0749648.1"/>
    </source>
</evidence>
<sequence>MLSICQSKPFHTIQMKTNIIQWNINGFFSRLKELQILTKELNPAIVCIQETNFNENSNPTLKHYDIYKRKSQSQRRYHNND</sequence>
<gene>
    <name evidence="1" type="ORF">FWK35_00019508</name>
</gene>
<accession>A0A6G0Y624</accession>
<keyword evidence="2" id="KW-1185">Reference proteome</keyword>
<dbReference type="Gene3D" id="3.60.10.10">
    <property type="entry name" value="Endonuclease/exonuclease/phosphatase"/>
    <property type="match status" value="1"/>
</dbReference>
<dbReference type="InterPro" id="IPR036691">
    <property type="entry name" value="Endo/exonu/phosph_ase_sf"/>
</dbReference>
<protein>
    <submittedName>
        <fullName evidence="1">Lipase member H-like</fullName>
    </submittedName>
</protein>
<comment type="caution">
    <text evidence="1">The sequence shown here is derived from an EMBL/GenBank/DDBJ whole genome shotgun (WGS) entry which is preliminary data.</text>
</comment>
<dbReference type="EMBL" id="VUJU01006022">
    <property type="protein sequence ID" value="KAF0749648.1"/>
    <property type="molecule type" value="Genomic_DNA"/>
</dbReference>
<reference evidence="1 2" key="1">
    <citation type="submission" date="2019-08" db="EMBL/GenBank/DDBJ databases">
        <title>Whole genome of Aphis craccivora.</title>
        <authorList>
            <person name="Voronova N.V."/>
            <person name="Shulinski R.S."/>
            <person name="Bandarenka Y.V."/>
            <person name="Zhorov D.G."/>
            <person name="Warner D."/>
        </authorList>
    </citation>
    <scope>NUCLEOTIDE SEQUENCE [LARGE SCALE GENOMIC DNA]</scope>
    <source>
        <strain evidence="1">180601</strain>
        <tissue evidence="1">Whole Body</tissue>
    </source>
</reference>
<organism evidence="1 2">
    <name type="scientific">Aphis craccivora</name>
    <name type="common">Cowpea aphid</name>
    <dbReference type="NCBI Taxonomy" id="307492"/>
    <lineage>
        <taxon>Eukaryota</taxon>
        <taxon>Metazoa</taxon>
        <taxon>Ecdysozoa</taxon>
        <taxon>Arthropoda</taxon>
        <taxon>Hexapoda</taxon>
        <taxon>Insecta</taxon>
        <taxon>Pterygota</taxon>
        <taxon>Neoptera</taxon>
        <taxon>Paraneoptera</taxon>
        <taxon>Hemiptera</taxon>
        <taxon>Sternorrhyncha</taxon>
        <taxon>Aphidomorpha</taxon>
        <taxon>Aphidoidea</taxon>
        <taxon>Aphididae</taxon>
        <taxon>Aphidini</taxon>
        <taxon>Aphis</taxon>
        <taxon>Aphis</taxon>
    </lineage>
</organism>
<name>A0A6G0Y624_APHCR</name>
<dbReference type="SUPFAM" id="SSF56219">
    <property type="entry name" value="DNase I-like"/>
    <property type="match status" value="1"/>
</dbReference>
<dbReference type="AlphaFoldDB" id="A0A6G0Y624"/>
<dbReference type="OrthoDB" id="8031393at2759"/>